<evidence type="ECO:0000256" key="1">
    <source>
        <dbReference type="ARBA" id="ARBA00002238"/>
    </source>
</evidence>
<dbReference type="InterPro" id="IPR023395">
    <property type="entry name" value="MCP_dom_sf"/>
</dbReference>
<dbReference type="PROSITE" id="PS50920">
    <property type="entry name" value="SOLCAR"/>
    <property type="match status" value="3"/>
</dbReference>
<protein>
    <recommendedName>
        <fullName evidence="4">Mitochondrial thiamine pyrophosphate carrier 1</fullName>
    </recommendedName>
</protein>
<keyword evidence="9" id="KW-0496">Mitochondrion</keyword>
<evidence type="ECO:0000256" key="9">
    <source>
        <dbReference type="ARBA" id="ARBA00023128"/>
    </source>
</evidence>
<keyword evidence="6 11" id="KW-0812">Transmembrane</keyword>
<evidence type="ECO:0000256" key="12">
    <source>
        <dbReference type="RuleBase" id="RU000488"/>
    </source>
</evidence>
<sequence>MSDRSAGIPAITGQIDYSKAWHVFPDYLQPYRTTLLAYGASFASTTIGFPMDTVKTRMQTHKNFTSYFDCVRKTYKVEGIRGFFRGIWAPLISTSMAKSLSVGIFTSVKPTAYRAIYGNDTTIGDTHPVLKNLPVCMASGFISGGGVSLFACPFEFTKVYAQISRLVQSKSMKDLPQHLQTNHQEVVSPSTTKTFRQIVRHEGFRGLYTGYKYHFLRDSISSGVYYSIYESLKWTMNSIQESYQIGSPQLSILLAGGLSGILSWTFVFPFDTTKSLIQKDVVTNILRKEQGLSPLPPKERKLQKFERKLYRGLGISVTRSFMVNMVFFSVYEFAMSHIA</sequence>
<keyword evidence="7" id="KW-0677">Repeat</keyword>
<dbReference type="PANTHER" id="PTHR45624:SF9">
    <property type="entry name" value="CARRIER PROTEIN, PUTATIVE (AFU_ORTHOLOGUE AFUA_4G06390)-RELATED"/>
    <property type="match status" value="1"/>
</dbReference>
<keyword evidence="8" id="KW-1133">Transmembrane helix</keyword>
<organism evidence="13 14">
    <name type="scientific">[Candida] anglica</name>
    <dbReference type="NCBI Taxonomy" id="148631"/>
    <lineage>
        <taxon>Eukaryota</taxon>
        <taxon>Fungi</taxon>
        <taxon>Dikarya</taxon>
        <taxon>Ascomycota</taxon>
        <taxon>Saccharomycotina</taxon>
        <taxon>Pichiomycetes</taxon>
        <taxon>Debaryomycetaceae</taxon>
        <taxon>Kurtzmaniella</taxon>
    </lineage>
</organism>
<evidence type="ECO:0000256" key="3">
    <source>
        <dbReference type="ARBA" id="ARBA00006375"/>
    </source>
</evidence>
<evidence type="ECO:0000256" key="11">
    <source>
        <dbReference type="PROSITE-ProRule" id="PRU00282"/>
    </source>
</evidence>
<comment type="similarity">
    <text evidence="3 12">Belongs to the mitochondrial carrier (TC 2.A.29) family.</text>
</comment>
<dbReference type="Gene3D" id="1.50.40.10">
    <property type="entry name" value="Mitochondrial carrier domain"/>
    <property type="match status" value="1"/>
</dbReference>
<dbReference type="InterPro" id="IPR018108">
    <property type="entry name" value="MCP_transmembrane"/>
</dbReference>
<evidence type="ECO:0000313" key="13">
    <source>
        <dbReference type="EMBL" id="CAK7907665.1"/>
    </source>
</evidence>
<keyword evidence="5 12" id="KW-0813">Transport</keyword>
<evidence type="ECO:0000256" key="5">
    <source>
        <dbReference type="ARBA" id="ARBA00022448"/>
    </source>
</evidence>
<evidence type="ECO:0000256" key="4">
    <source>
        <dbReference type="ARBA" id="ARBA00021935"/>
    </source>
</evidence>
<accession>A0ABP0EH53</accession>
<feature type="repeat" description="Solcar" evidence="11">
    <location>
        <begin position="247"/>
        <end position="337"/>
    </location>
</feature>
<evidence type="ECO:0000256" key="7">
    <source>
        <dbReference type="ARBA" id="ARBA00022737"/>
    </source>
</evidence>
<gene>
    <name evidence="13" type="primary">ORT1</name>
    <name evidence="13" type="ORF">CAAN4_E06502</name>
</gene>
<dbReference type="Proteomes" id="UP001497600">
    <property type="component" value="Chromosome E"/>
</dbReference>
<dbReference type="Pfam" id="PF00153">
    <property type="entry name" value="Mito_carr"/>
    <property type="match status" value="3"/>
</dbReference>
<evidence type="ECO:0000256" key="2">
    <source>
        <dbReference type="ARBA" id="ARBA00004225"/>
    </source>
</evidence>
<feature type="repeat" description="Solcar" evidence="11">
    <location>
        <begin position="131"/>
        <end position="235"/>
    </location>
</feature>
<evidence type="ECO:0000256" key="8">
    <source>
        <dbReference type="ARBA" id="ARBA00022989"/>
    </source>
</evidence>
<name>A0ABP0EH53_9ASCO</name>
<dbReference type="SUPFAM" id="SSF103506">
    <property type="entry name" value="Mitochondrial carrier"/>
    <property type="match status" value="1"/>
</dbReference>
<keyword evidence="14" id="KW-1185">Reference proteome</keyword>
<keyword evidence="10 11" id="KW-0472">Membrane</keyword>
<dbReference type="InterPro" id="IPR050567">
    <property type="entry name" value="Mitochondrial_Carrier"/>
</dbReference>
<comment type="subcellular location">
    <subcellularLocation>
        <location evidence="2">Mitochondrion membrane</location>
        <topology evidence="2">Multi-pass membrane protein</topology>
    </subcellularLocation>
</comment>
<feature type="repeat" description="Solcar" evidence="11">
    <location>
        <begin position="28"/>
        <end position="111"/>
    </location>
</feature>
<proteinExistence type="inferred from homology"/>
<evidence type="ECO:0000313" key="14">
    <source>
        <dbReference type="Proteomes" id="UP001497600"/>
    </source>
</evidence>
<reference evidence="13 14" key="1">
    <citation type="submission" date="2024-01" db="EMBL/GenBank/DDBJ databases">
        <authorList>
            <consortium name="Genoscope - CEA"/>
            <person name="William W."/>
        </authorList>
    </citation>
    <scope>NUCLEOTIDE SEQUENCE [LARGE SCALE GENOMIC DNA]</scope>
    <source>
        <strain evidence="13 14">29B2s-10</strain>
    </source>
</reference>
<dbReference type="EMBL" id="OZ004257">
    <property type="protein sequence ID" value="CAK7907665.1"/>
    <property type="molecule type" value="Genomic_DNA"/>
</dbReference>
<evidence type="ECO:0000256" key="6">
    <source>
        <dbReference type="ARBA" id="ARBA00022692"/>
    </source>
</evidence>
<comment type="function">
    <text evidence="1">Mitochondrial transporter that mediates uptake of thiamine pyrophosphate (ThPP) into mitochondria.</text>
</comment>
<evidence type="ECO:0000256" key="10">
    <source>
        <dbReference type="ARBA" id="ARBA00023136"/>
    </source>
</evidence>
<dbReference type="PANTHER" id="PTHR45624">
    <property type="entry name" value="MITOCHONDRIAL BASIC AMINO ACIDS TRANSPORTER-RELATED"/>
    <property type="match status" value="1"/>
</dbReference>